<keyword evidence="3" id="KW-0963">Cytoplasm</keyword>
<evidence type="ECO:0000256" key="6">
    <source>
        <dbReference type="ARBA" id="ARBA00022723"/>
    </source>
</evidence>
<keyword evidence="5" id="KW-0028">Amino-acid biosynthesis</keyword>
<keyword evidence="7 11" id="KW-0378">Hydrolase</keyword>
<dbReference type="SUPFAM" id="SSF55031">
    <property type="entry name" value="Bacterial exopeptidase dimerisation domain"/>
    <property type="match status" value="1"/>
</dbReference>
<evidence type="ECO:0000256" key="4">
    <source>
        <dbReference type="ARBA" id="ARBA00022571"/>
    </source>
</evidence>
<accession>A0A368DS47</accession>
<dbReference type="SUPFAM" id="SSF53187">
    <property type="entry name" value="Zn-dependent exopeptidases"/>
    <property type="match status" value="1"/>
</dbReference>
<dbReference type="Pfam" id="PF07687">
    <property type="entry name" value="M20_dimer"/>
    <property type="match status" value="1"/>
</dbReference>
<keyword evidence="4" id="KW-0055">Arginine biosynthesis</keyword>
<dbReference type="InterPro" id="IPR001261">
    <property type="entry name" value="ArgE/DapE_CS"/>
</dbReference>
<dbReference type="Proteomes" id="UP000253570">
    <property type="component" value="Unassembled WGS sequence"/>
</dbReference>
<dbReference type="GO" id="GO:0006526">
    <property type="term" value="P:L-arginine biosynthetic process"/>
    <property type="evidence" value="ECO:0007669"/>
    <property type="project" value="UniProtKB-KW"/>
</dbReference>
<evidence type="ECO:0000313" key="11">
    <source>
        <dbReference type="EMBL" id="RCL74668.1"/>
    </source>
</evidence>
<evidence type="ECO:0000256" key="7">
    <source>
        <dbReference type="ARBA" id="ARBA00022801"/>
    </source>
</evidence>
<dbReference type="PROSITE" id="PS00759">
    <property type="entry name" value="ARGE_DAPE_CPG2_2"/>
    <property type="match status" value="1"/>
</dbReference>
<dbReference type="InterPro" id="IPR050072">
    <property type="entry name" value="Peptidase_M20A"/>
</dbReference>
<dbReference type="CDD" id="cd03894">
    <property type="entry name" value="M20_ArgE"/>
    <property type="match status" value="1"/>
</dbReference>
<name>A0A368DS47_9PROT</name>
<organism evidence="11 12">
    <name type="scientific">PS1 clade bacterium</name>
    <dbReference type="NCBI Taxonomy" id="2175152"/>
    <lineage>
        <taxon>Bacteria</taxon>
        <taxon>Pseudomonadati</taxon>
        <taxon>Pseudomonadota</taxon>
        <taxon>Alphaproteobacteria</taxon>
        <taxon>PS1 clade</taxon>
    </lineage>
</organism>
<feature type="domain" description="Peptidase M20 dimerisation" evidence="10">
    <location>
        <begin position="182"/>
        <end position="280"/>
    </location>
</feature>
<dbReference type="EMBL" id="QOQD01000001">
    <property type="protein sequence ID" value="RCL74668.1"/>
    <property type="molecule type" value="Genomic_DNA"/>
</dbReference>
<dbReference type="PANTHER" id="PTHR43808">
    <property type="entry name" value="ACETYLORNITHINE DEACETYLASE"/>
    <property type="match status" value="1"/>
</dbReference>
<keyword evidence="9" id="KW-0170">Cobalt</keyword>
<proteinExistence type="inferred from homology"/>
<evidence type="ECO:0000256" key="3">
    <source>
        <dbReference type="ARBA" id="ARBA00022490"/>
    </source>
</evidence>
<reference evidence="11 12" key="1">
    <citation type="journal article" date="2018" name="Microbiome">
        <title>Fine metagenomic profile of the Mediterranean stratified and mixed water columns revealed by assembly and recruitment.</title>
        <authorList>
            <person name="Haro-Moreno J.M."/>
            <person name="Lopez-Perez M."/>
            <person name="De La Torre J.R."/>
            <person name="Picazo A."/>
            <person name="Camacho A."/>
            <person name="Rodriguez-Valera F."/>
        </authorList>
    </citation>
    <scope>NUCLEOTIDE SEQUENCE [LARGE SCALE GENOMIC DNA]</scope>
    <source>
        <strain evidence="11">MED-G57</strain>
    </source>
</reference>
<dbReference type="AlphaFoldDB" id="A0A368DS47"/>
<dbReference type="InterPro" id="IPR011650">
    <property type="entry name" value="Peptidase_M20_dimer"/>
</dbReference>
<dbReference type="InterPro" id="IPR002933">
    <property type="entry name" value="Peptidase_M20"/>
</dbReference>
<comment type="cofactor">
    <cofactor evidence="1">
        <name>Zn(2+)</name>
        <dbReference type="ChEBI" id="CHEBI:29105"/>
    </cofactor>
</comment>
<dbReference type="NCBIfam" id="TIGR01892">
    <property type="entry name" value="AcOrn-deacetyl"/>
    <property type="match status" value="1"/>
</dbReference>
<dbReference type="Gene3D" id="3.30.70.360">
    <property type="match status" value="1"/>
</dbReference>
<dbReference type="Gene3D" id="3.40.630.10">
    <property type="entry name" value="Zn peptidases"/>
    <property type="match status" value="1"/>
</dbReference>
<dbReference type="GO" id="GO:0046872">
    <property type="term" value="F:metal ion binding"/>
    <property type="evidence" value="ECO:0007669"/>
    <property type="project" value="UniProtKB-KW"/>
</dbReference>
<dbReference type="InterPro" id="IPR010169">
    <property type="entry name" value="AcOrn-deacetyl"/>
</dbReference>
<keyword evidence="8" id="KW-0862">Zinc</keyword>
<evidence type="ECO:0000259" key="10">
    <source>
        <dbReference type="Pfam" id="PF07687"/>
    </source>
</evidence>
<dbReference type="EC" id="3.5.1.16" evidence="11"/>
<evidence type="ECO:0000313" key="12">
    <source>
        <dbReference type="Proteomes" id="UP000253570"/>
    </source>
</evidence>
<comment type="similarity">
    <text evidence="2">Belongs to the peptidase M20A family. ArgE subfamily.</text>
</comment>
<gene>
    <name evidence="11" type="primary">argE</name>
    <name evidence="11" type="ORF">DBW71_00545</name>
</gene>
<evidence type="ECO:0000256" key="5">
    <source>
        <dbReference type="ARBA" id="ARBA00022605"/>
    </source>
</evidence>
<sequence>MNNNFDITNILGSQEYILDKLVSFDTTSEKSNIAIVDFIESFLRQNDVMPIRILNDEKTKASLFYTIGQTDNNGTLFSAHTDTVPANKSEWSSDPYKLTLKDNRYYGRGTTDMKGFISIVLALTPWFQEQKIVNPIHVALSYDEEVGCLGVGPLIDEIRYKIKPPNLVIVGEPTELKIIDRHKSCHTFETEFFGKKSHSANPAWGCNSIYYATEFITKLRELEEKLKIEYNDHNFDPPYTTISVGQIGGGVAHNVVPDYTKVTWNIRCLPNIDYNHILKDLFINQLPLIEKKMKKNHEISHILNSNLSNIYPLRPSKILNTINLIKENMSPSQKGVSYGTDAGFFSNIGWPTIVCGPGNISQAHKADEFIEIEDIRNGILFFMDLIRGTSD</sequence>
<protein>
    <submittedName>
        <fullName evidence="11">Acetylornithine deacetylase</fullName>
        <ecNumber evidence="11">3.5.1.16</ecNumber>
    </submittedName>
</protein>
<evidence type="ECO:0000256" key="8">
    <source>
        <dbReference type="ARBA" id="ARBA00022833"/>
    </source>
</evidence>
<dbReference type="InterPro" id="IPR036264">
    <property type="entry name" value="Bact_exopeptidase_dim_dom"/>
</dbReference>
<dbReference type="GO" id="GO:0008777">
    <property type="term" value="F:acetylornithine deacetylase activity"/>
    <property type="evidence" value="ECO:0007669"/>
    <property type="project" value="UniProtKB-EC"/>
</dbReference>
<dbReference type="Pfam" id="PF01546">
    <property type="entry name" value="Peptidase_M20"/>
    <property type="match status" value="1"/>
</dbReference>
<evidence type="ECO:0000256" key="2">
    <source>
        <dbReference type="ARBA" id="ARBA00005691"/>
    </source>
</evidence>
<comment type="caution">
    <text evidence="11">The sequence shown here is derived from an EMBL/GenBank/DDBJ whole genome shotgun (WGS) entry which is preliminary data.</text>
</comment>
<evidence type="ECO:0000256" key="9">
    <source>
        <dbReference type="ARBA" id="ARBA00023285"/>
    </source>
</evidence>
<keyword evidence="6" id="KW-0479">Metal-binding</keyword>
<dbReference type="PANTHER" id="PTHR43808:SF31">
    <property type="entry name" value="N-ACETYL-L-CITRULLINE DEACETYLASE"/>
    <property type="match status" value="1"/>
</dbReference>
<evidence type="ECO:0000256" key="1">
    <source>
        <dbReference type="ARBA" id="ARBA00001947"/>
    </source>
</evidence>